<dbReference type="AlphaFoldDB" id="A0A6J3J7S3"/>
<protein>
    <submittedName>
        <fullName evidence="3">Uncharacterized protein LOC116562396</fullName>
    </submittedName>
</protein>
<dbReference type="RefSeq" id="XP_032150475.1">
    <property type="nucleotide sequence ID" value="XM_032294584.1"/>
</dbReference>
<sequence length="158" mass="17560">MEPPGKKVSQLSRRAIRWLGLDCCTFFFVRCIFRNKKKSPTLHTTSSASQDQKLAPWLWEIEPGTPQGVGWDGHLCTSLPTESPIRVGSAPGLYPGVPGKAPPEEGSVSPLTPTPNRDPLSLPALLRTPKTQFCLKFSFKKRNACFAFRGKHELSNWL</sequence>
<evidence type="ECO:0000313" key="2">
    <source>
        <dbReference type="Proteomes" id="UP000504640"/>
    </source>
</evidence>
<gene>
    <name evidence="3" type="primary">LOC116562396</name>
</gene>
<keyword evidence="2" id="KW-1185">Reference proteome</keyword>
<dbReference type="GeneID" id="116562396"/>
<dbReference type="Proteomes" id="UP000504640">
    <property type="component" value="Unplaced"/>
</dbReference>
<organism evidence="2 3">
    <name type="scientific">Sapajus apella</name>
    <name type="common">Brown-capped capuchin</name>
    <name type="synonym">Cebus apella</name>
    <dbReference type="NCBI Taxonomy" id="9515"/>
    <lineage>
        <taxon>Eukaryota</taxon>
        <taxon>Metazoa</taxon>
        <taxon>Chordata</taxon>
        <taxon>Craniata</taxon>
        <taxon>Vertebrata</taxon>
        <taxon>Euteleostomi</taxon>
        <taxon>Mammalia</taxon>
        <taxon>Eutheria</taxon>
        <taxon>Euarchontoglires</taxon>
        <taxon>Primates</taxon>
        <taxon>Haplorrhini</taxon>
        <taxon>Platyrrhini</taxon>
        <taxon>Cebidae</taxon>
        <taxon>Cebinae</taxon>
        <taxon>Sapajus</taxon>
    </lineage>
</organism>
<feature type="region of interest" description="Disordered" evidence="1">
    <location>
        <begin position="90"/>
        <end position="122"/>
    </location>
</feature>
<evidence type="ECO:0000256" key="1">
    <source>
        <dbReference type="SAM" id="MobiDB-lite"/>
    </source>
</evidence>
<name>A0A6J3J7S3_SAPAP</name>
<proteinExistence type="predicted"/>
<reference evidence="3" key="1">
    <citation type="submission" date="2025-08" db="UniProtKB">
        <authorList>
            <consortium name="RefSeq"/>
        </authorList>
    </citation>
    <scope>IDENTIFICATION</scope>
    <source>
        <tissue evidence="3">Blood</tissue>
    </source>
</reference>
<evidence type="ECO:0000313" key="3">
    <source>
        <dbReference type="RefSeq" id="XP_032150475.1"/>
    </source>
</evidence>
<accession>A0A6J3J7S3</accession>